<dbReference type="Proteomes" id="UP001500443">
    <property type="component" value="Unassembled WGS sequence"/>
</dbReference>
<protein>
    <submittedName>
        <fullName evidence="3">Membrane protein</fullName>
    </submittedName>
</protein>
<dbReference type="EMBL" id="BAAAPF010000065">
    <property type="protein sequence ID" value="GAA2122304.1"/>
    <property type="molecule type" value="Genomic_DNA"/>
</dbReference>
<gene>
    <name evidence="3" type="ORF">GCM10009802_26220</name>
</gene>
<keyword evidence="4" id="KW-1185">Reference proteome</keyword>
<sequence>MTIWDQLDPGHTEEAKARFPALGFDPCPGDRRSAEWVAGVVRRAARSLDEISQVLNGRGDGEWRGKAAKEFRRQFNDDFRPKIDKARESFARSAKALEDWAEYMPPKQARAREYEEQAQAAKERAENAKSNLAGLPPEPSWRALPKNDREEREAKEQEEARSEAEKAVSRTESALEAIRDDAKILAEKYRTEGEAIADRLKRAMDIAPNEPGLFDKIGSAVAGLDEALGAALGSALDDLKKFLKEHAWVFKMIGDIAGVFAAVVGLVSLAFPAFAPAALMLGALALTSHYLMAVGTTGSFQAALTDQTVLVDAAGLAFGGGAFAAGKALTRIAGAGTNGLFKTALAGRAVGGKEFAALTLQFAGNWWGNTVALASGGAPNTYATLKWGPPKIIGVEGGELPGYLNREKAEEATRVEE</sequence>
<evidence type="ECO:0000313" key="4">
    <source>
        <dbReference type="Proteomes" id="UP001500443"/>
    </source>
</evidence>
<keyword evidence="2" id="KW-0812">Transmembrane</keyword>
<comment type="caution">
    <text evidence="3">The sequence shown here is derived from an EMBL/GenBank/DDBJ whole genome shotgun (WGS) entry which is preliminary data.</text>
</comment>
<evidence type="ECO:0000256" key="1">
    <source>
        <dbReference type="SAM" id="MobiDB-lite"/>
    </source>
</evidence>
<accession>A0ABN2Y586</accession>
<evidence type="ECO:0000313" key="3">
    <source>
        <dbReference type="EMBL" id="GAA2122304.1"/>
    </source>
</evidence>
<feature type="compositionally biased region" description="Basic and acidic residues" evidence="1">
    <location>
        <begin position="110"/>
        <end position="127"/>
    </location>
</feature>
<name>A0ABN2Y586_9ACTN</name>
<feature type="compositionally biased region" description="Basic and acidic residues" evidence="1">
    <location>
        <begin position="145"/>
        <end position="169"/>
    </location>
</feature>
<feature type="transmembrane region" description="Helical" evidence="2">
    <location>
        <begin position="248"/>
        <end position="267"/>
    </location>
</feature>
<reference evidence="3 4" key="1">
    <citation type="journal article" date="2019" name="Int. J. Syst. Evol. Microbiol.">
        <title>The Global Catalogue of Microorganisms (GCM) 10K type strain sequencing project: providing services to taxonomists for standard genome sequencing and annotation.</title>
        <authorList>
            <consortium name="The Broad Institute Genomics Platform"/>
            <consortium name="The Broad Institute Genome Sequencing Center for Infectious Disease"/>
            <person name="Wu L."/>
            <person name="Ma J."/>
        </authorList>
    </citation>
    <scope>NUCLEOTIDE SEQUENCE [LARGE SCALE GENOMIC DNA]</scope>
    <source>
        <strain evidence="3 4">JCM 15481</strain>
    </source>
</reference>
<dbReference type="RefSeq" id="WP_344290098.1">
    <property type="nucleotide sequence ID" value="NZ_BAAAPF010000065.1"/>
</dbReference>
<feature type="region of interest" description="Disordered" evidence="1">
    <location>
        <begin position="108"/>
        <end position="172"/>
    </location>
</feature>
<feature type="transmembrane region" description="Helical" evidence="2">
    <location>
        <begin position="273"/>
        <end position="292"/>
    </location>
</feature>
<organism evidence="3 4">
    <name type="scientific">Streptomyces synnematoformans</name>
    <dbReference type="NCBI Taxonomy" id="415721"/>
    <lineage>
        <taxon>Bacteria</taxon>
        <taxon>Bacillati</taxon>
        <taxon>Actinomycetota</taxon>
        <taxon>Actinomycetes</taxon>
        <taxon>Kitasatosporales</taxon>
        <taxon>Streptomycetaceae</taxon>
        <taxon>Streptomyces</taxon>
    </lineage>
</organism>
<proteinExistence type="predicted"/>
<keyword evidence="2" id="KW-0472">Membrane</keyword>
<evidence type="ECO:0000256" key="2">
    <source>
        <dbReference type="SAM" id="Phobius"/>
    </source>
</evidence>
<keyword evidence="2" id="KW-1133">Transmembrane helix</keyword>